<dbReference type="PANTHER" id="PTHR11406">
    <property type="entry name" value="PHOSPHOGLYCERATE KINASE"/>
    <property type="match status" value="1"/>
</dbReference>
<feature type="binding site" evidence="13">
    <location>
        <position position="116"/>
    </location>
    <ligand>
        <name>(2R)-3-phosphoglycerate</name>
        <dbReference type="ChEBI" id="CHEBI:58272"/>
    </ligand>
</feature>
<dbReference type="GO" id="GO:0005829">
    <property type="term" value="C:cytosol"/>
    <property type="evidence" value="ECO:0007669"/>
    <property type="project" value="TreeGrafter"/>
</dbReference>
<dbReference type="HAMAP" id="MF_00145">
    <property type="entry name" value="Phosphoglyc_kinase"/>
    <property type="match status" value="1"/>
</dbReference>
<dbReference type="InterPro" id="IPR036043">
    <property type="entry name" value="Phosphoglycerate_kinase_sf"/>
</dbReference>
<dbReference type="EMBL" id="JRWG01000002">
    <property type="protein sequence ID" value="KXO00649.1"/>
    <property type="molecule type" value="Genomic_DNA"/>
</dbReference>
<sequence length="395" mass="42688">MKTVNDINFKSKRALIRVDFNVPLDEDFNVTDDTRMVAAKPTILKILEDGGSCILMSHLGRPKNRESEFSLQHIVKPLSNILGVQVKFVDDCIGEKVENAVADLKSGEILLLENLRYYEEETKGDSAFAEKLSKLGDIYVNDAFGTAHRAHASTAIIAEFFPENKCFGLLLASEIENVNKVLETNEKPVTAIIGGAKVSSKITIIENILDKIDHLIIGGGMAFTFIKAQGGKIGSSLVEDDKQELALEILEEAKKKQVSVHLPVDAVIADSFSETADTKISAIDEIPEGWMGLDVGPMTNENFAEVLINSKTILWNGPVGVFEMEKFAEGTKILGNTIAKATQNGAFSLVGGGDSVAAVQKFNLADKVSYVSTGGGAMLEMLEGKTLPGIKALLQ</sequence>
<feature type="binding site" evidence="12 14">
    <location>
        <position position="201"/>
    </location>
    <ligand>
        <name>ATP</name>
        <dbReference type="ChEBI" id="CHEBI:30616"/>
    </ligand>
</feature>
<evidence type="ECO:0000256" key="14">
    <source>
        <dbReference type="PIRSR" id="PIRSR000724-2"/>
    </source>
</evidence>
<dbReference type="FunFam" id="3.40.50.1260:FF:000003">
    <property type="entry name" value="Phosphoglycerate kinase"/>
    <property type="match status" value="1"/>
</dbReference>
<evidence type="ECO:0000256" key="7">
    <source>
        <dbReference type="ARBA" id="ARBA00022679"/>
    </source>
</evidence>
<dbReference type="GO" id="GO:0006096">
    <property type="term" value="P:glycolytic process"/>
    <property type="evidence" value="ECO:0007669"/>
    <property type="project" value="UniProtKB-UniRule"/>
</dbReference>
<feature type="binding site" evidence="12 13">
    <location>
        <begin position="58"/>
        <end position="61"/>
    </location>
    <ligand>
        <name>substrate</name>
    </ligand>
</feature>
<dbReference type="CDD" id="cd00318">
    <property type="entry name" value="Phosphoglycerate_kinase"/>
    <property type="match status" value="1"/>
</dbReference>
<evidence type="ECO:0000256" key="15">
    <source>
        <dbReference type="RuleBase" id="RU000532"/>
    </source>
</evidence>
<feature type="binding site" evidence="12">
    <location>
        <position position="116"/>
    </location>
    <ligand>
        <name>substrate</name>
    </ligand>
</feature>
<keyword evidence="10 12" id="KW-0067">ATP-binding</keyword>
<keyword evidence="17" id="KW-1185">Reference proteome</keyword>
<feature type="binding site" evidence="12 13">
    <location>
        <begin position="19"/>
        <end position="21"/>
    </location>
    <ligand>
        <name>substrate</name>
    </ligand>
</feature>
<feature type="binding site" evidence="12 14">
    <location>
        <begin position="352"/>
        <end position="355"/>
    </location>
    <ligand>
        <name>ATP</name>
        <dbReference type="ChEBI" id="CHEBI:30616"/>
    </ligand>
</feature>
<evidence type="ECO:0000256" key="2">
    <source>
        <dbReference type="ARBA" id="ARBA00004838"/>
    </source>
</evidence>
<accession>A0A137RKE0</accession>
<dbReference type="SUPFAM" id="SSF53748">
    <property type="entry name" value="Phosphoglycerate kinase"/>
    <property type="match status" value="1"/>
</dbReference>
<dbReference type="PATRIC" id="fig|1548749.3.peg.944"/>
<evidence type="ECO:0000313" key="16">
    <source>
        <dbReference type="EMBL" id="KXO00649.1"/>
    </source>
</evidence>
<feature type="binding site" evidence="13">
    <location>
        <position position="35"/>
    </location>
    <ligand>
        <name>(2R)-3-phosphoglycerate</name>
        <dbReference type="ChEBI" id="CHEBI:58272"/>
    </ligand>
</feature>
<dbReference type="Pfam" id="PF00162">
    <property type="entry name" value="PGK"/>
    <property type="match status" value="1"/>
</dbReference>
<dbReference type="PANTHER" id="PTHR11406:SF23">
    <property type="entry name" value="PHOSPHOGLYCERATE KINASE 1, CHLOROPLASTIC-RELATED"/>
    <property type="match status" value="1"/>
</dbReference>
<feature type="binding site" evidence="12">
    <location>
        <position position="35"/>
    </location>
    <ligand>
        <name>substrate</name>
    </ligand>
</feature>
<evidence type="ECO:0000256" key="10">
    <source>
        <dbReference type="ARBA" id="ARBA00022840"/>
    </source>
</evidence>
<evidence type="ECO:0000256" key="5">
    <source>
        <dbReference type="ARBA" id="ARBA00013061"/>
    </source>
</evidence>
<evidence type="ECO:0000256" key="11">
    <source>
        <dbReference type="ARBA" id="ARBA00023152"/>
    </source>
</evidence>
<dbReference type="UniPathway" id="UPA00109">
    <property type="reaction ID" value="UER00185"/>
</dbReference>
<evidence type="ECO:0000256" key="4">
    <source>
        <dbReference type="ARBA" id="ARBA00011245"/>
    </source>
</evidence>
<dbReference type="RefSeq" id="WP_062620354.1">
    <property type="nucleotide sequence ID" value="NZ_JRWG01000002.1"/>
</dbReference>
<gene>
    <name evidence="12 16" type="primary">pgk</name>
    <name evidence="16" type="ORF">LS48_04470</name>
</gene>
<evidence type="ECO:0000256" key="13">
    <source>
        <dbReference type="PIRSR" id="PIRSR000724-1"/>
    </source>
</evidence>
<comment type="similarity">
    <text evidence="3 12 15">Belongs to the phosphoglycerate kinase family.</text>
</comment>
<evidence type="ECO:0000256" key="8">
    <source>
        <dbReference type="ARBA" id="ARBA00022741"/>
    </source>
</evidence>
<feature type="binding site" evidence="12">
    <location>
        <position position="149"/>
    </location>
    <ligand>
        <name>substrate</name>
    </ligand>
</feature>
<evidence type="ECO:0000256" key="12">
    <source>
        <dbReference type="HAMAP-Rule" id="MF_00145"/>
    </source>
</evidence>
<dbReference type="InterPro" id="IPR015824">
    <property type="entry name" value="Phosphoglycerate_kinase_N"/>
</dbReference>
<evidence type="ECO:0000256" key="1">
    <source>
        <dbReference type="ARBA" id="ARBA00000642"/>
    </source>
</evidence>
<evidence type="ECO:0000256" key="9">
    <source>
        <dbReference type="ARBA" id="ARBA00022777"/>
    </source>
</evidence>
<dbReference type="PIRSF" id="PIRSF000724">
    <property type="entry name" value="Pgk"/>
    <property type="match status" value="1"/>
</dbReference>
<keyword evidence="8 12" id="KW-0547">Nucleotide-binding</keyword>
<evidence type="ECO:0000313" key="17">
    <source>
        <dbReference type="Proteomes" id="UP000070138"/>
    </source>
</evidence>
<dbReference type="AlphaFoldDB" id="A0A137RKE0"/>
<dbReference type="GO" id="GO:0004618">
    <property type="term" value="F:phosphoglycerate kinase activity"/>
    <property type="evidence" value="ECO:0007669"/>
    <property type="project" value="UniProtKB-UniRule"/>
</dbReference>
<reference evidence="17" key="1">
    <citation type="submission" date="2014-10" db="EMBL/GenBank/DDBJ databases">
        <title>Genome sequencing of Vitellibacter sp. D-24.</title>
        <authorList>
            <person name="Thevarajoo S."/>
            <person name="Selvaratnam C."/>
            <person name="Goh K.M."/>
            <person name="Chong C.S."/>
        </authorList>
    </citation>
    <scope>NUCLEOTIDE SEQUENCE [LARGE SCALE GENOMIC DNA]</scope>
    <source>
        <strain evidence="17">D-24</strain>
    </source>
</reference>
<dbReference type="GO" id="GO:0006094">
    <property type="term" value="P:gluconeogenesis"/>
    <property type="evidence" value="ECO:0007669"/>
    <property type="project" value="TreeGrafter"/>
</dbReference>
<dbReference type="STRING" id="1548749.LS48_04470"/>
<comment type="subunit">
    <text evidence="4 12">Monomer.</text>
</comment>
<evidence type="ECO:0000256" key="6">
    <source>
        <dbReference type="ARBA" id="ARBA00016471"/>
    </source>
</evidence>
<keyword evidence="9 12" id="KW-0418">Kinase</keyword>
<feature type="binding site" evidence="12 14">
    <location>
        <position position="323"/>
    </location>
    <ligand>
        <name>ATP</name>
        <dbReference type="ChEBI" id="CHEBI:30616"/>
    </ligand>
</feature>
<organism evidence="16 17">
    <name type="scientific">Aequorivita aquimaris</name>
    <dbReference type="NCBI Taxonomy" id="1548749"/>
    <lineage>
        <taxon>Bacteria</taxon>
        <taxon>Pseudomonadati</taxon>
        <taxon>Bacteroidota</taxon>
        <taxon>Flavobacteriia</taxon>
        <taxon>Flavobacteriales</taxon>
        <taxon>Flavobacteriaceae</taxon>
        <taxon>Aequorivita</taxon>
    </lineage>
</organism>
<comment type="pathway">
    <text evidence="2 12">Carbohydrate degradation; glycolysis; pyruvate from D-glyceraldehyde 3-phosphate: step 2/5.</text>
</comment>
<comment type="catalytic activity">
    <reaction evidence="1 12 15">
        <text>(2R)-3-phosphoglycerate + ATP = (2R)-3-phospho-glyceroyl phosphate + ADP</text>
        <dbReference type="Rhea" id="RHEA:14801"/>
        <dbReference type="ChEBI" id="CHEBI:30616"/>
        <dbReference type="ChEBI" id="CHEBI:57604"/>
        <dbReference type="ChEBI" id="CHEBI:58272"/>
        <dbReference type="ChEBI" id="CHEBI:456216"/>
        <dbReference type="EC" id="2.7.2.3"/>
    </reaction>
</comment>
<comment type="subcellular location">
    <subcellularLocation>
        <location evidence="12">Cytoplasm</location>
    </subcellularLocation>
</comment>
<evidence type="ECO:0000256" key="3">
    <source>
        <dbReference type="ARBA" id="ARBA00008982"/>
    </source>
</evidence>
<dbReference type="GO" id="GO:0005524">
    <property type="term" value="F:ATP binding"/>
    <property type="evidence" value="ECO:0007669"/>
    <property type="project" value="UniProtKB-KW"/>
</dbReference>
<comment type="caution">
    <text evidence="16">The sequence shown here is derived from an EMBL/GenBank/DDBJ whole genome shotgun (WGS) entry which is preliminary data.</text>
</comment>
<dbReference type="InterPro" id="IPR001576">
    <property type="entry name" value="Phosphoglycerate_kinase"/>
</dbReference>
<protein>
    <recommendedName>
        <fullName evidence="6 12">Phosphoglycerate kinase</fullName>
        <ecNumber evidence="5 12">2.7.2.3</ecNumber>
    </recommendedName>
</protein>
<feature type="binding site" evidence="13">
    <location>
        <position position="149"/>
    </location>
    <ligand>
        <name>(2R)-3-phosphoglycerate</name>
        <dbReference type="ChEBI" id="CHEBI:58272"/>
    </ligand>
</feature>
<dbReference type="Proteomes" id="UP000070138">
    <property type="component" value="Unassembled WGS sequence"/>
</dbReference>
<dbReference type="EC" id="2.7.2.3" evidence="5 12"/>
<name>A0A137RKE0_9FLAO</name>
<keyword evidence="7 12" id="KW-0808">Transferase</keyword>
<keyword evidence="11 12" id="KW-0324">Glycolysis</keyword>
<dbReference type="FunFam" id="3.40.50.1260:FF:000006">
    <property type="entry name" value="Phosphoglycerate kinase"/>
    <property type="match status" value="1"/>
</dbReference>
<proteinExistence type="inferred from homology"/>
<keyword evidence="12" id="KW-0963">Cytoplasm</keyword>
<dbReference type="GO" id="GO:0043531">
    <property type="term" value="F:ADP binding"/>
    <property type="evidence" value="ECO:0007669"/>
    <property type="project" value="TreeGrafter"/>
</dbReference>
<dbReference type="Gene3D" id="3.40.50.1260">
    <property type="entry name" value="Phosphoglycerate kinase, N-terminal domain"/>
    <property type="match status" value="2"/>
</dbReference>
<dbReference type="PRINTS" id="PR00477">
    <property type="entry name" value="PHGLYCKINASE"/>
</dbReference>
<dbReference type="OrthoDB" id="9808460at2"/>
<feature type="binding site" evidence="12 14">
    <location>
        <position position="292"/>
    </location>
    <ligand>
        <name>ATP</name>
        <dbReference type="ChEBI" id="CHEBI:30616"/>
    </ligand>
</feature>
<reference evidence="16 17" key="2">
    <citation type="journal article" date="2016" name="Int. J. Syst. Evol. Microbiol.">
        <title>Vitellibacter aquimaris sp. nov., a marine bacterium isolated from seawater.</title>
        <authorList>
            <person name="Thevarajoo S."/>
            <person name="Selvaratnam C."/>
            <person name="Goh K.M."/>
            <person name="Hong K.W."/>
            <person name="Chan X.Y."/>
            <person name="Chan K.G."/>
            <person name="Chong C.S."/>
        </authorList>
    </citation>
    <scope>NUCLEOTIDE SEQUENCE [LARGE SCALE GENOMIC DNA]</scope>
    <source>
        <strain evidence="16 17">D-24</strain>
    </source>
</reference>